<dbReference type="GO" id="GO:0005886">
    <property type="term" value="C:plasma membrane"/>
    <property type="evidence" value="ECO:0007669"/>
    <property type="project" value="TreeGrafter"/>
</dbReference>
<dbReference type="InterPro" id="IPR011681">
    <property type="entry name" value="GcrA"/>
</dbReference>
<dbReference type="InterPro" id="IPR010921">
    <property type="entry name" value="Trp_repressor/repl_initiator"/>
</dbReference>
<evidence type="ECO:0000259" key="1">
    <source>
        <dbReference type="SMART" id="SM00760"/>
    </source>
</evidence>
<organism evidence="4">
    <name type="scientific">uncultured Caudovirales phage</name>
    <dbReference type="NCBI Taxonomy" id="2100421"/>
    <lineage>
        <taxon>Viruses</taxon>
        <taxon>Duplodnaviria</taxon>
        <taxon>Heunggongvirae</taxon>
        <taxon>Uroviricota</taxon>
        <taxon>Caudoviricetes</taxon>
        <taxon>Peduoviridae</taxon>
        <taxon>Maltschvirus</taxon>
        <taxon>Maltschvirus maltsch</taxon>
    </lineage>
</organism>
<feature type="domain" description="Chromosomal replication initiator DnaA C-terminal" evidence="1">
    <location>
        <begin position="196"/>
        <end position="266"/>
    </location>
</feature>
<evidence type="ECO:0000313" key="3">
    <source>
        <dbReference type="EMBL" id="CAB4176615.1"/>
    </source>
</evidence>
<dbReference type="InterPro" id="IPR013159">
    <property type="entry name" value="DnaA_C"/>
</dbReference>
<dbReference type="Pfam" id="PF08299">
    <property type="entry name" value="Bac_DnaA_C"/>
    <property type="match status" value="1"/>
</dbReference>
<gene>
    <name evidence="4" type="ORF">UFOVP1204_61</name>
    <name evidence="2" type="ORF">UFOVP473_40</name>
    <name evidence="3" type="ORF">UFOVP983_40</name>
</gene>
<dbReference type="GO" id="GO:0003688">
    <property type="term" value="F:DNA replication origin binding"/>
    <property type="evidence" value="ECO:0007669"/>
    <property type="project" value="InterPro"/>
</dbReference>
<dbReference type="GO" id="GO:0005524">
    <property type="term" value="F:ATP binding"/>
    <property type="evidence" value="ECO:0007669"/>
    <property type="project" value="InterPro"/>
</dbReference>
<dbReference type="PANTHER" id="PTHR30050">
    <property type="entry name" value="CHROMOSOMAL REPLICATION INITIATOR PROTEIN DNAA"/>
    <property type="match status" value="1"/>
</dbReference>
<dbReference type="SUPFAM" id="SSF48295">
    <property type="entry name" value="TrpR-like"/>
    <property type="match status" value="1"/>
</dbReference>
<dbReference type="GO" id="GO:0006270">
    <property type="term" value="P:DNA replication initiation"/>
    <property type="evidence" value="ECO:0007669"/>
    <property type="project" value="InterPro"/>
</dbReference>
<dbReference type="GO" id="GO:0006275">
    <property type="term" value="P:regulation of DNA replication"/>
    <property type="evidence" value="ECO:0007669"/>
    <property type="project" value="InterPro"/>
</dbReference>
<name>A0A6J5R6V5_9CAUD</name>
<evidence type="ECO:0000313" key="4">
    <source>
        <dbReference type="EMBL" id="CAB4190326.1"/>
    </source>
</evidence>
<dbReference type="SMART" id="SM00760">
    <property type="entry name" value="Bac_DnaA_C"/>
    <property type="match status" value="1"/>
</dbReference>
<reference evidence="4" key="1">
    <citation type="submission" date="2020-05" db="EMBL/GenBank/DDBJ databases">
        <authorList>
            <person name="Chiriac C."/>
            <person name="Salcher M."/>
            <person name="Ghai R."/>
            <person name="Kavagutti S V."/>
        </authorList>
    </citation>
    <scope>NUCLEOTIDE SEQUENCE</scope>
</reference>
<proteinExistence type="predicted"/>
<dbReference type="PANTHER" id="PTHR30050:SF2">
    <property type="entry name" value="CHROMOSOMAL REPLICATION INITIATOR PROTEIN DNAA"/>
    <property type="match status" value="1"/>
</dbReference>
<dbReference type="EMBL" id="LR796459">
    <property type="protein sequence ID" value="CAB4145805.1"/>
    <property type="molecule type" value="Genomic_DNA"/>
</dbReference>
<protein>
    <submittedName>
        <fullName evidence="4">Chromosomal replication initiator, DnaA C-terminal</fullName>
    </submittedName>
</protein>
<accession>A0A6J5R6V5</accession>
<evidence type="ECO:0000313" key="2">
    <source>
        <dbReference type="EMBL" id="CAB4145805.1"/>
    </source>
</evidence>
<dbReference type="Gene3D" id="1.10.1750.10">
    <property type="match status" value="1"/>
</dbReference>
<dbReference type="PROSITE" id="PS01008">
    <property type="entry name" value="DNAA"/>
    <property type="match status" value="1"/>
</dbReference>
<dbReference type="EMBL" id="LR797150">
    <property type="protein sequence ID" value="CAB4190326.1"/>
    <property type="molecule type" value="Genomic_DNA"/>
</dbReference>
<dbReference type="Pfam" id="PF07750">
    <property type="entry name" value="GcrA"/>
    <property type="match status" value="1"/>
</dbReference>
<dbReference type="EMBL" id="LR796939">
    <property type="protein sequence ID" value="CAB4176615.1"/>
    <property type="molecule type" value="Genomic_DNA"/>
</dbReference>
<dbReference type="InterPro" id="IPR018312">
    <property type="entry name" value="Chromosome_initiator_DnaA_CS"/>
</dbReference>
<dbReference type="CDD" id="cd06571">
    <property type="entry name" value="Bac_DnaA_C"/>
    <property type="match status" value="1"/>
</dbReference>
<sequence length="290" mass="32587">MNARPDQSQFECVPISIMDLKPRMCRWPLGDPRSPSFTYCTADTGETRNSYCGSHASVAGLHYLRTAPKAEPEVARKMTDNLFVGSVRNREPKASPRVYLRRKMPVIAIEPPRAALVAPVPIPAAPKPVEIKLPAVEQRRVKKFIVTHIDGFDRIDFAREPHPLDTDRYAMPIKVMNLREMQRYLDEQNRELIKPPVPKLMKMVSEAFGIKVDVIKGVNRNASIVEARQVGMWFVKAIRPDRSLPQLGRDFGGKNHATVIHAIRKVKAGVRNIPASLHAYIASRATEGEG</sequence>